<dbReference type="InterPro" id="IPR036515">
    <property type="entry name" value="Transposase_17_sf"/>
</dbReference>
<dbReference type="GO" id="GO:0004803">
    <property type="term" value="F:transposase activity"/>
    <property type="evidence" value="ECO:0007669"/>
    <property type="project" value="InterPro"/>
</dbReference>
<dbReference type="EMBL" id="LAZR01027225">
    <property type="protein sequence ID" value="KKL66382.1"/>
    <property type="molecule type" value="Genomic_DNA"/>
</dbReference>
<organism evidence="1">
    <name type="scientific">marine sediment metagenome</name>
    <dbReference type="NCBI Taxonomy" id="412755"/>
    <lineage>
        <taxon>unclassified sequences</taxon>
        <taxon>metagenomes</taxon>
        <taxon>ecological metagenomes</taxon>
    </lineage>
</organism>
<dbReference type="GO" id="GO:0006313">
    <property type="term" value="P:DNA transposition"/>
    <property type="evidence" value="ECO:0007669"/>
    <property type="project" value="InterPro"/>
</dbReference>
<dbReference type="Gene3D" id="3.30.70.1290">
    <property type="entry name" value="Transposase IS200-like"/>
    <property type="match status" value="1"/>
</dbReference>
<dbReference type="SUPFAM" id="SSF143422">
    <property type="entry name" value="Transposase IS200-like"/>
    <property type="match status" value="1"/>
</dbReference>
<evidence type="ECO:0000313" key="1">
    <source>
        <dbReference type="EMBL" id="KKL66382.1"/>
    </source>
</evidence>
<dbReference type="PANTHER" id="PTHR34322">
    <property type="entry name" value="TRANSPOSASE, Y1_TNP DOMAIN-CONTAINING"/>
    <property type="match status" value="1"/>
</dbReference>
<accession>A0A0F9GTG1</accession>
<gene>
    <name evidence="1" type="ORF">LCGC14_2145550</name>
</gene>
<sequence length="323" mass="37752">MTRPRKELVCLEDTPYYHITARCVRRTFLCGIDHSTGVSYEHRRQWIENRIRILASLFALDVCAYAVLSNHYHITIKHNPDEAELWSDTDVIERWTSLYKGPLLVQRWKTGETLMPAERETVNDCIAVYRQRLTNLGWFMKCLNEPIARQANKEDNCTGHFWEARFSSQALLTDEAVLSCMVYVDLNPVRASVATTPETSDHTSIQERISPRFDLKEAIHQQIDQQSLRCFEQVLKPLIHFEGSINAHKQTGIVFSLQNYIQLVDYTGRIIRPDKRGSIPDHLPPILQRLNLNQKQWLENTTQFEQIFYRKFGRKRQQFASTG</sequence>
<name>A0A0F9GTG1_9ZZZZ</name>
<reference evidence="1" key="1">
    <citation type="journal article" date="2015" name="Nature">
        <title>Complex archaea that bridge the gap between prokaryotes and eukaryotes.</title>
        <authorList>
            <person name="Spang A."/>
            <person name="Saw J.H."/>
            <person name="Jorgensen S.L."/>
            <person name="Zaremba-Niedzwiedzka K."/>
            <person name="Martijn J."/>
            <person name="Lind A.E."/>
            <person name="van Eijk R."/>
            <person name="Schleper C."/>
            <person name="Guy L."/>
            <person name="Ettema T.J."/>
        </authorList>
    </citation>
    <scope>NUCLEOTIDE SEQUENCE</scope>
</reference>
<proteinExistence type="predicted"/>
<evidence type="ECO:0008006" key="2">
    <source>
        <dbReference type="Google" id="ProtNLM"/>
    </source>
</evidence>
<dbReference type="PANTHER" id="PTHR34322:SF2">
    <property type="entry name" value="TRANSPOSASE IS200-LIKE DOMAIN-CONTAINING PROTEIN"/>
    <property type="match status" value="1"/>
</dbReference>
<dbReference type="AlphaFoldDB" id="A0A0F9GTG1"/>
<comment type="caution">
    <text evidence="1">The sequence shown here is derived from an EMBL/GenBank/DDBJ whole genome shotgun (WGS) entry which is preliminary data.</text>
</comment>
<protein>
    <recommendedName>
        <fullName evidence="2">Transposase IS200-like domain-containing protein</fullName>
    </recommendedName>
</protein>
<dbReference type="GO" id="GO:0003677">
    <property type="term" value="F:DNA binding"/>
    <property type="evidence" value="ECO:0007669"/>
    <property type="project" value="InterPro"/>
</dbReference>